<organism evidence="3 5">
    <name type="scientific">Yersinia aldovae</name>
    <dbReference type="NCBI Taxonomy" id="29483"/>
    <lineage>
        <taxon>Bacteria</taxon>
        <taxon>Pseudomonadati</taxon>
        <taxon>Pseudomonadota</taxon>
        <taxon>Gammaproteobacteria</taxon>
        <taxon>Enterobacterales</taxon>
        <taxon>Yersiniaceae</taxon>
        <taxon>Yersinia</taxon>
    </lineage>
</organism>
<evidence type="ECO:0000313" key="4">
    <source>
        <dbReference type="Proteomes" id="UP000038647"/>
    </source>
</evidence>
<feature type="compositionally biased region" description="Basic and acidic residues" evidence="1">
    <location>
        <begin position="108"/>
        <end position="126"/>
    </location>
</feature>
<keyword evidence="4" id="KW-1185">Reference proteome</keyword>
<accession>A0A0T9UQZ3</accession>
<reference evidence="2 4" key="1">
    <citation type="submission" date="2015-03" db="EMBL/GenBank/DDBJ databases">
        <authorList>
            <consortium name="Pathogen Informatics"/>
            <person name="Murphy D."/>
        </authorList>
    </citation>
    <scope>NUCLEOTIDE SEQUENCE [LARGE SCALE GENOMIC DNA]</scope>
    <source>
        <strain evidence="2 4">IP08791</strain>
    </source>
</reference>
<protein>
    <submittedName>
        <fullName evidence="3">Uncharacterized protein</fullName>
    </submittedName>
</protein>
<evidence type="ECO:0000256" key="1">
    <source>
        <dbReference type="SAM" id="MobiDB-lite"/>
    </source>
</evidence>
<dbReference type="EMBL" id="CQEJ01000025">
    <property type="protein sequence ID" value="CNL62954.1"/>
    <property type="molecule type" value="Genomic_DNA"/>
</dbReference>
<dbReference type="EMBL" id="CQEH01000002">
    <property type="protein sequence ID" value="CNK62633.1"/>
    <property type="molecule type" value="Genomic_DNA"/>
</dbReference>
<evidence type="ECO:0000313" key="3">
    <source>
        <dbReference type="EMBL" id="CNL62954.1"/>
    </source>
</evidence>
<dbReference type="RefSeq" id="WP_042840033.1">
    <property type="nucleotide sequence ID" value="NZ_CQCP01000007.1"/>
</dbReference>
<dbReference type="Proteomes" id="UP000038647">
    <property type="component" value="Unassembled WGS sequence"/>
</dbReference>
<reference evidence="3 5" key="2">
    <citation type="submission" date="2015-03" db="EMBL/GenBank/DDBJ databases">
        <authorList>
            <person name="Murphy D."/>
        </authorList>
    </citation>
    <scope>NUCLEOTIDE SEQUENCE [LARGE SCALE GENOMIC DNA]</scope>
    <source>
        <strain evidence="3 5">IP06005</strain>
    </source>
</reference>
<gene>
    <name evidence="3" type="ORF">ERS137965_03556</name>
    <name evidence="2" type="ORF">ERS137966_00796</name>
</gene>
<dbReference type="Proteomes" id="UP000041595">
    <property type="component" value="Unassembled WGS sequence"/>
</dbReference>
<dbReference type="AlphaFoldDB" id="A0A0T9UQZ3"/>
<evidence type="ECO:0000313" key="2">
    <source>
        <dbReference type="EMBL" id="CNK62633.1"/>
    </source>
</evidence>
<name>A0A0T9UQZ3_YERAL</name>
<sequence length="126" mass="14299">MSALINTASASILISKIIDPLYTSAKSNNKIKMDAIKELRQQLTVLRINNTPISFNSIEEKDSSLNKVNNLKDMLNNQKSWSFKNKFSALHELDSLVFSTKIITPEPKSSERPWPKDDSTQHHISE</sequence>
<evidence type="ECO:0000313" key="5">
    <source>
        <dbReference type="Proteomes" id="UP000041595"/>
    </source>
</evidence>
<proteinExistence type="predicted"/>
<feature type="region of interest" description="Disordered" evidence="1">
    <location>
        <begin position="104"/>
        <end position="126"/>
    </location>
</feature>